<dbReference type="EMBL" id="AP031322">
    <property type="protein sequence ID" value="BFH74615.1"/>
    <property type="molecule type" value="Genomic_DNA"/>
</dbReference>
<name>A0AAT9GUQ3_9CREN</name>
<reference evidence="2" key="1">
    <citation type="submission" date="2024-03" db="EMBL/GenBank/DDBJ databases">
        <title>Complete genome sequence of Sulfurisphaera javensis strain KD-1.</title>
        <authorList>
            <person name="Sakai H."/>
            <person name="Nur N."/>
            <person name="Suwanto A."/>
            <person name="Kurosawa N."/>
        </authorList>
    </citation>
    <scope>NUCLEOTIDE SEQUENCE</scope>
    <source>
        <strain evidence="2">KD-1</strain>
    </source>
</reference>
<dbReference type="GO" id="GO:0016758">
    <property type="term" value="F:hexosyltransferase activity"/>
    <property type="evidence" value="ECO:0007669"/>
    <property type="project" value="UniProtKB-ARBA"/>
</dbReference>
<dbReference type="InterPro" id="IPR001173">
    <property type="entry name" value="Glyco_trans_2-like"/>
</dbReference>
<dbReference type="KEGG" id="sjv:SJAV_25590"/>
<dbReference type="Gene3D" id="3.90.550.10">
    <property type="entry name" value="Spore Coat Polysaccharide Biosynthesis Protein SpsA, Chain A"/>
    <property type="match status" value="1"/>
</dbReference>
<dbReference type="GeneID" id="92355517"/>
<organism evidence="2">
    <name type="scientific">Sulfurisphaera javensis</name>
    <dbReference type="NCBI Taxonomy" id="2049879"/>
    <lineage>
        <taxon>Archaea</taxon>
        <taxon>Thermoproteota</taxon>
        <taxon>Thermoprotei</taxon>
        <taxon>Sulfolobales</taxon>
        <taxon>Sulfolobaceae</taxon>
        <taxon>Sulfurisphaera</taxon>
    </lineage>
</organism>
<evidence type="ECO:0000313" key="2">
    <source>
        <dbReference type="EMBL" id="BFH74615.1"/>
    </source>
</evidence>
<dbReference type="RefSeq" id="WP_369610114.1">
    <property type="nucleotide sequence ID" value="NZ_AP031322.1"/>
</dbReference>
<sequence>MGFISVIVTAHNRKKFINDALNSLFRQTLNKEKFEIILISNFKLDSSDVINIYNDKEEIGEKIYAGFQEAKGNIVCFLDDDDIFEENKLERVLSLCSPECSYYHNNLLPINEKGKEIEIKADYLKIPPYATLRKINYPLIIEDSAKINVKKVLKLNANFNSSSICVNRKILERNLSYLSKIKVLIDSFLFYSSFTYNGKIILDPERLTYYRIHTSQTSSGKLSDIKEYRESFSRLLLKVLDDMRVIKDMLNGNLENIIEEEISRYILLYNIFSFNKKYNQNIKFKRELAWYYFISLAPSFIKKLYIKKEFKKRNKLLNYQ</sequence>
<dbReference type="SUPFAM" id="SSF53448">
    <property type="entry name" value="Nucleotide-diphospho-sugar transferases"/>
    <property type="match status" value="1"/>
</dbReference>
<dbReference type="AlphaFoldDB" id="A0AAT9GUQ3"/>
<dbReference type="PANTHER" id="PTHR22916">
    <property type="entry name" value="GLYCOSYLTRANSFERASE"/>
    <property type="match status" value="1"/>
</dbReference>
<dbReference type="CDD" id="cd00761">
    <property type="entry name" value="Glyco_tranf_GTA_type"/>
    <property type="match status" value="1"/>
</dbReference>
<proteinExistence type="predicted"/>
<feature type="domain" description="Glycosyltransferase 2-like" evidence="1">
    <location>
        <begin position="5"/>
        <end position="94"/>
    </location>
</feature>
<dbReference type="Pfam" id="PF00535">
    <property type="entry name" value="Glycos_transf_2"/>
    <property type="match status" value="1"/>
</dbReference>
<dbReference type="InterPro" id="IPR029044">
    <property type="entry name" value="Nucleotide-diphossugar_trans"/>
</dbReference>
<gene>
    <name evidence="2" type="ORF">SJAV_25590</name>
</gene>
<protein>
    <submittedName>
        <fullName evidence="2">Glycosyltransferase family 2 protein</fullName>
    </submittedName>
</protein>
<accession>A0AAT9GUQ3</accession>
<dbReference type="PANTHER" id="PTHR22916:SF3">
    <property type="entry name" value="UDP-GLCNAC:BETAGAL BETA-1,3-N-ACETYLGLUCOSAMINYLTRANSFERASE-LIKE PROTEIN 1"/>
    <property type="match status" value="1"/>
</dbReference>
<evidence type="ECO:0000259" key="1">
    <source>
        <dbReference type="Pfam" id="PF00535"/>
    </source>
</evidence>